<evidence type="ECO:0000313" key="1">
    <source>
        <dbReference type="EMBL" id="CAB3982105.1"/>
    </source>
</evidence>
<organism evidence="1 2">
    <name type="scientific">Paramuricea clavata</name>
    <name type="common">Red gorgonian</name>
    <name type="synonym">Violescent sea-whip</name>
    <dbReference type="NCBI Taxonomy" id="317549"/>
    <lineage>
        <taxon>Eukaryota</taxon>
        <taxon>Metazoa</taxon>
        <taxon>Cnidaria</taxon>
        <taxon>Anthozoa</taxon>
        <taxon>Octocorallia</taxon>
        <taxon>Malacalcyonacea</taxon>
        <taxon>Plexauridae</taxon>
        <taxon>Paramuricea</taxon>
    </lineage>
</organism>
<gene>
    <name evidence="1" type="ORF">PACLA_8A016109</name>
</gene>
<name>A0A7D9HGQ3_PARCT</name>
<comment type="caution">
    <text evidence="1">The sequence shown here is derived from an EMBL/GenBank/DDBJ whole genome shotgun (WGS) entry which is preliminary data.</text>
</comment>
<proteinExistence type="predicted"/>
<protein>
    <submittedName>
        <fullName evidence="1">Uncharacterized protein</fullName>
    </submittedName>
</protein>
<dbReference type="AlphaFoldDB" id="A0A7D9HGQ3"/>
<dbReference type="EMBL" id="CACRXK020000467">
    <property type="protein sequence ID" value="CAB3982105.1"/>
    <property type="molecule type" value="Genomic_DNA"/>
</dbReference>
<reference evidence="1" key="1">
    <citation type="submission" date="2020-04" db="EMBL/GenBank/DDBJ databases">
        <authorList>
            <person name="Alioto T."/>
            <person name="Alioto T."/>
            <person name="Gomez Garrido J."/>
        </authorList>
    </citation>
    <scope>NUCLEOTIDE SEQUENCE</scope>
    <source>
        <strain evidence="1">A484AB</strain>
    </source>
</reference>
<dbReference type="Proteomes" id="UP001152795">
    <property type="component" value="Unassembled WGS sequence"/>
</dbReference>
<sequence>MLCSEGPSLRLADRVLAMSDLEKQLDFSCIYERKAKYELASEETSPAKDSPECKCLRPQEVSSKQDRHLCNAHKDFFPSLEAIDEEQEGNVASVAELGMKYDLTLPDRHYSQAKNMGYLQHRKGRHYRRKVFAKDNDFPRRERSITF</sequence>
<accession>A0A7D9HGQ3</accession>
<evidence type="ECO:0000313" key="2">
    <source>
        <dbReference type="Proteomes" id="UP001152795"/>
    </source>
</evidence>
<keyword evidence="2" id="KW-1185">Reference proteome</keyword>